<dbReference type="EMBL" id="JARJLG010000112">
    <property type="protein sequence ID" value="KAJ7743508.1"/>
    <property type="molecule type" value="Genomic_DNA"/>
</dbReference>
<feature type="transmembrane region" description="Helical" evidence="1">
    <location>
        <begin position="166"/>
        <end position="186"/>
    </location>
</feature>
<dbReference type="PANTHER" id="PTHR40465">
    <property type="entry name" value="CHROMOSOME 1, WHOLE GENOME SHOTGUN SEQUENCE"/>
    <property type="match status" value="1"/>
</dbReference>
<keyword evidence="1" id="KW-1133">Transmembrane helix</keyword>
<sequence>MSVHSTEIPTLGNTLGAVFLGVVVSGIFFGVSSLQVYYYYHYYPTDSFLHKCSVGLLWLLDATHLALTIFSAYHYGILGFGNVDGLNVIIWSIKLSTSINVVIILVVQSLYAYRVWLLSGYHHGILGYLVTAVVLGGFGIGIVLSYETYSISAWSQAADISWAIEASFSASTAIDILISIAMCYYLRKSKGEESQLNSRISTLMQYTLSCGVFTSACSLSILFTFILMPNNLIFLGLTFLLTRLYVNSFIAMMNARQRGPRRDDSAFALSNHISSAAFSYGSPTRSMPDPESQVPRDAKFEFGMYDVAVPERSVSDGSATYVSHLMNAPGKAESQYTYTRRW</sequence>
<evidence type="ECO:0000313" key="3">
    <source>
        <dbReference type="EMBL" id="KAJ7743508.1"/>
    </source>
</evidence>
<comment type="caution">
    <text evidence="3">The sequence shown here is derived from an EMBL/GenBank/DDBJ whole genome shotgun (WGS) entry which is preliminary data.</text>
</comment>
<feature type="transmembrane region" description="Helical" evidence="1">
    <location>
        <begin position="88"/>
        <end position="113"/>
    </location>
</feature>
<dbReference type="InterPro" id="IPR045339">
    <property type="entry name" value="DUF6534"/>
</dbReference>
<dbReference type="AlphaFoldDB" id="A0AAD7N429"/>
<protein>
    <recommendedName>
        <fullName evidence="2">DUF6534 domain-containing protein</fullName>
    </recommendedName>
</protein>
<keyword evidence="1" id="KW-0472">Membrane</keyword>
<organism evidence="3 4">
    <name type="scientific">Mycena maculata</name>
    <dbReference type="NCBI Taxonomy" id="230809"/>
    <lineage>
        <taxon>Eukaryota</taxon>
        <taxon>Fungi</taxon>
        <taxon>Dikarya</taxon>
        <taxon>Basidiomycota</taxon>
        <taxon>Agaricomycotina</taxon>
        <taxon>Agaricomycetes</taxon>
        <taxon>Agaricomycetidae</taxon>
        <taxon>Agaricales</taxon>
        <taxon>Marasmiineae</taxon>
        <taxon>Mycenaceae</taxon>
        <taxon>Mycena</taxon>
    </lineage>
</organism>
<evidence type="ECO:0000313" key="4">
    <source>
        <dbReference type="Proteomes" id="UP001215280"/>
    </source>
</evidence>
<keyword evidence="1" id="KW-0812">Transmembrane</keyword>
<keyword evidence="4" id="KW-1185">Reference proteome</keyword>
<feature type="transmembrane region" description="Helical" evidence="1">
    <location>
        <begin position="206"/>
        <end position="226"/>
    </location>
</feature>
<accession>A0AAD7N429</accession>
<feature type="transmembrane region" description="Helical" evidence="1">
    <location>
        <begin position="125"/>
        <end position="146"/>
    </location>
</feature>
<dbReference type="PANTHER" id="PTHR40465:SF1">
    <property type="entry name" value="DUF6534 DOMAIN-CONTAINING PROTEIN"/>
    <property type="match status" value="1"/>
</dbReference>
<gene>
    <name evidence="3" type="ORF">DFH07DRAFT_835596</name>
</gene>
<feature type="domain" description="DUF6534" evidence="2">
    <location>
        <begin position="171"/>
        <end position="258"/>
    </location>
</feature>
<dbReference type="Proteomes" id="UP001215280">
    <property type="component" value="Unassembled WGS sequence"/>
</dbReference>
<feature type="transmembrane region" description="Helical" evidence="1">
    <location>
        <begin position="52"/>
        <end position="76"/>
    </location>
</feature>
<reference evidence="3" key="1">
    <citation type="submission" date="2023-03" db="EMBL/GenBank/DDBJ databases">
        <title>Massive genome expansion in bonnet fungi (Mycena s.s.) driven by repeated elements and novel gene families across ecological guilds.</title>
        <authorList>
            <consortium name="Lawrence Berkeley National Laboratory"/>
            <person name="Harder C.B."/>
            <person name="Miyauchi S."/>
            <person name="Viragh M."/>
            <person name="Kuo A."/>
            <person name="Thoen E."/>
            <person name="Andreopoulos B."/>
            <person name="Lu D."/>
            <person name="Skrede I."/>
            <person name="Drula E."/>
            <person name="Henrissat B."/>
            <person name="Morin E."/>
            <person name="Kohler A."/>
            <person name="Barry K."/>
            <person name="LaButti K."/>
            <person name="Morin E."/>
            <person name="Salamov A."/>
            <person name="Lipzen A."/>
            <person name="Mereny Z."/>
            <person name="Hegedus B."/>
            <person name="Baldrian P."/>
            <person name="Stursova M."/>
            <person name="Weitz H."/>
            <person name="Taylor A."/>
            <person name="Grigoriev I.V."/>
            <person name="Nagy L.G."/>
            <person name="Martin F."/>
            <person name="Kauserud H."/>
        </authorList>
    </citation>
    <scope>NUCLEOTIDE SEQUENCE</scope>
    <source>
        <strain evidence="3">CBHHK188m</strain>
    </source>
</reference>
<evidence type="ECO:0000256" key="1">
    <source>
        <dbReference type="SAM" id="Phobius"/>
    </source>
</evidence>
<feature type="transmembrane region" description="Helical" evidence="1">
    <location>
        <begin position="15"/>
        <end position="40"/>
    </location>
</feature>
<name>A0AAD7N429_9AGAR</name>
<evidence type="ECO:0000259" key="2">
    <source>
        <dbReference type="Pfam" id="PF20152"/>
    </source>
</evidence>
<feature type="transmembrane region" description="Helical" evidence="1">
    <location>
        <begin position="232"/>
        <end position="252"/>
    </location>
</feature>
<dbReference type="Pfam" id="PF20152">
    <property type="entry name" value="DUF6534"/>
    <property type="match status" value="1"/>
</dbReference>
<proteinExistence type="predicted"/>